<comment type="caution">
    <text evidence="1">The sequence shown here is derived from an EMBL/GenBank/DDBJ whole genome shotgun (WGS) entry which is preliminary data.</text>
</comment>
<dbReference type="AlphaFoldDB" id="A0A8H7MJU2"/>
<keyword evidence="2" id="KW-1185">Reference proteome</keyword>
<proteinExistence type="predicted"/>
<dbReference type="OrthoDB" id="5355161at2759"/>
<accession>A0A8H7MJU2</accession>
<protein>
    <submittedName>
        <fullName evidence="1">Uncharacterized protein</fullName>
    </submittedName>
</protein>
<organism evidence="1 2">
    <name type="scientific">Ascochyta lentis</name>
    <dbReference type="NCBI Taxonomy" id="205686"/>
    <lineage>
        <taxon>Eukaryota</taxon>
        <taxon>Fungi</taxon>
        <taxon>Dikarya</taxon>
        <taxon>Ascomycota</taxon>
        <taxon>Pezizomycotina</taxon>
        <taxon>Dothideomycetes</taxon>
        <taxon>Pleosporomycetidae</taxon>
        <taxon>Pleosporales</taxon>
        <taxon>Pleosporineae</taxon>
        <taxon>Didymellaceae</taxon>
        <taxon>Ascochyta</taxon>
    </lineage>
</organism>
<dbReference type="EMBL" id="RZGK01000008">
    <property type="protein sequence ID" value="KAF9697420.1"/>
    <property type="molecule type" value="Genomic_DNA"/>
</dbReference>
<name>A0A8H7MJU2_9PLEO</name>
<dbReference type="Proteomes" id="UP000651452">
    <property type="component" value="Unassembled WGS sequence"/>
</dbReference>
<evidence type="ECO:0000313" key="1">
    <source>
        <dbReference type="EMBL" id="KAF9697420.1"/>
    </source>
</evidence>
<reference evidence="1" key="2">
    <citation type="submission" date="2020-09" db="EMBL/GenBank/DDBJ databases">
        <title>Reference genome assembly for Australian Ascochyta lentis isolate Al4.</title>
        <authorList>
            <person name="Lee R.C."/>
            <person name="Farfan-Caceres L.M."/>
            <person name="Debler J.W."/>
            <person name="Williams A.H."/>
            <person name="Henares B.M."/>
        </authorList>
    </citation>
    <scope>NUCLEOTIDE SEQUENCE</scope>
    <source>
        <strain evidence="1">Al4</strain>
    </source>
</reference>
<reference evidence="1" key="1">
    <citation type="submission" date="2018-12" db="EMBL/GenBank/DDBJ databases">
        <authorList>
            <person name="Syme R.A."/>
            <person name="Farfan-Caceres L."/>
            <person name="Lichtenzveig J."/>
        </authorList>
    </citation>
    <scope>NUCLEOTIDE SEQUENCE</scope>
    <source>
        <strain evidence="1">Al4</strain>
    </source>
</reference>
<sequence length="345" mass="38052">MGTGDTAVELSPFDLEALCIASATEDQLFGFDLPDAITSPNSLINITGSSTDAGDQVTSHRAYSSAKSSTFSSAEIPPLARSRIGYAITQLKLAPRMMVENNSTLWCHAMLYDEHMPRSLQDAHASCALYNARNDINTDFVARHIANRIDELISAPLPTEAIEIMARAHALMLYQVMLFFGSDVRCFSQAEVLVCRLVEVGNLLLDISAQQTDPINALLLYPSAAVRAAWKSFLFRETLRRTVLSLFQFVAFCHLLRGQSGPCTDGLSQGNRVTLSAHLWSASNAFGFAVAWNERPHFLVHNLDFTDVLKDAQPDDIDNFGKTMLVSLQGIDDVKGWFYMKSGTF</sequence>
<gene>
    <name evidence="1" type="ORF">EKO04_004989</name>
</gene>
<evidence type="ECO:0000313" key="2">
    <source>
        <dbReference type="Proteomes" id="UP000651452"/>
    </source>
</evidence>